<evidence type="ECO:0000313" key="12">
    <source>
        <dbReference type="Proteomes" id="UP001439008"/>
    </source>
</evidence>
<reference evidence="11 12" key="1">
    <citation type="journal article" date="2024" name="BMC Biol.">
        <title>Comparative genomics of Ascetosporea gives new insight into the evolutionary basis for animal parasitism in Rhizaria.</title>
        <authorList>
            <person name="Hiltunen Thoren M."/>
            <person name="Onut-Brannstrom I."/>
            <person name="Alfjorden A."/>
            <person name="Peckova H."/>
            <person name="Swords F."/>
            <person name="Hooper C."/>
            <person name="Holzer A.S."/>
            <person name="Bass D."/>
            <person name="Burki F."/>
        </authorList>
    </citation>
    <scope>NUCLEOTIDE SEQUENCE [LARGE SCALE GENOMIC DNA]</scope>
    <source>
        <strain evidence="11">20-A016</strain>
    </source>
</reference>
<keyword evidence="12" id="KW-1185">Reference proteome</keyword>
<gene>
    <name evidence="11" type="ORF">MHBO_000594</name>
</gene>
<feature type="chain" id="PRO_5045768373" description="non-specific serine/threonine protein kinase" evidence="9">
    <location>
        <begin position="20"/>
        <end position="328"/>
    </location>
</feature>
<evidence type="ECO:0000256" key="3">
    <source>
        <dbReference type="ARBA" id="ARBA00022679"/>
    </source>
</evidence>
<evidence type="ECO:0000256" key="4">
    <source>
        <dbReference type="ARBA" id="ARBA00022741"/>
    </source>
</evidence>
<comment type="caution">
    <text evidence="11">The sequence shown here is derived from an EMBL/GenBank/DDBJ whole genome shotgun (WGS) entry which is preliminary data.</text>
</comment>
<dbReference type="Gene3D" id="1.10.510.10">
    <property type="entry name" value="Transferase(Phosphotransferase) domain 1"/>
    <property type="match status" value="1"/>
</dbReference>
<evidence type="ECO:0000256" key="9">
    <source>
        <dbReference type="SAM" id="SignalP"/>
    </source>
</evidence>
<dbReference type="PANTHER" id="PTHR47634">
    <property type="entry name" value="PROTEIN KINASE DOMAIN-CONTAINING PROTEIN-RELATED"/>
    <property type="match status" value="1"/>
</dbReference>
<keyword evidence="2" id="KW-0723">Serine/threonine-protein kinase</keyword>
<sequence length="328" mass="38194">MEHVILMILDVCIVFEVLGDNLLTQIMKNDQEFTKLNKNIKFDHENCYLTKRNQIKKCAKDILEALKFLHEKCELIHTDIKPENIAFCLSSSEKRLLIENCQNNKNGHNLAKNKSVKKPLKSKYKLPSKTVEEEIKEMTDDLQKKFKILNKSNFGKIDKLAESESNKKNWKLVDFGTALKFDEKIEAVITTRQYRAPEVIMGQNYDCSVDIWAVGCILFEMATGDQLFKFKSSRFKDEDHLAMIKETFGKLPARKGTNLKKCFNNKGHFRNIKKLDIWLIEDVLCEKYRFPRKEANAFGAFLRKLLEPNPELRVTAAKALELPWLKQI</sequence>
<evidence type="ECO:0000256" key="5">
    <source>
        <dbReference type="ARBA" id="ARBA00022777"/>
    </source>
</evidence>
<dbReference type="InterPro" id="IPR011009">
    <property type="entry name" value="Kinase-like_dom_sf"/>
</dbReference>
<comment type="catalytic activity">
    <reaction evidence="8">
        <text>L-seryl-[protein] + ATP = O-phospho-L-seryl-[protein] + ADP + H(+)</text>
        <dbReference type="Rhea" id="RHEA:17989"/>
        <dbReference type="Rhea" id="RHEA-COMP:9863"/>
        <dbReference type="Rhea" id="RHEA-COMP:11604"/>
        <dbReference type="ChEBI" id="CHEBI:15378"/>
        <dbReference type="ChEBI" id="CHEBI:29999"/>
        <dbReference type="ChEBI" id="CHEBI:30616"/>
        <dbReference type="ChEBI" id="CHEBI:83421"/>
        <dbReference type="ChEBI" id="CHEBI:456216"/>
        <dbReference type="EC" id="2.7.11.1"/>
    </reaction>
</comment>
<evidence type="ECO:0000313" key="11">
    <source>
        <dbReference type="EMBL" id="MES1918660.1"/>
    </source>
</evidence>
<evidence type="ECO:0000256" key="6">
    <source>
        <dbReference type="ARBA" id="ARBA00022840"/>
    </source>
</evidence>
<evidence type="ECO:0000256" key="1">
    <source>
        <dbReference type="ARBA" id="ARBA00012513"/>
    </source>
</evidence>
<feature type="domain" description="Protein kinase" evidence="10">
    <location>
        <begin position="1"/>
        <end position="325"/>
    </location>
</feature>
<dbReference type="PANTHER" id="PTHR47634:SF9">
    <property type="entry name" value="PROTEIN KINASE DOMAIN-CONTAINING PROTEIN-RELATED"/>
    <property type="match status" value="1"/>
</dbReference>
<evidence type="ECO:0000256" key="2">
    <source>
        <dbReference type="ARBA" id="ARBA00022527"/>
    </source>
</evidence>
<keyword evidence="6" id="KW-0067">ATP-binding</keyword>
<keyword evidence="5" id="KW-0418">Kinase</keyword>
<organism evidence="11 12">
    <name type="scientific">Bonamia ostreae</name>
    <dbReference type="NCBI Taxonomy" id="126728"/>
    <lineage>
        <taxon>Eukaryota</taxon>
        <taxon>Sar</taxon>
        <taxon>Rhizaria</taxon>
        <taxon>Endomyxa</taxon>
        <taxon>Ascetosporea</taxon>
        <taxon>Haplosporida</taxon>
        <taxon>Bonamia</taxon>
    </lineage>
</organism>
<name>A0ABV2AG44_9EUKA</name>
<protein>
    <recommendedName>
        <fullName evidence="1">non-specific serine/threonine protein kinase</fullName>
        <ecNumber evidence="1">2.7.11.1</ecNumber>
    </recommendedName>
</protein>
<keyword evidence="3" id="KW-0808">Transferase</keyword>
<keyword evidence="4" id="KW-0547">Nucleotide-binding</keyword>
<dbReference type="SUPFAM" id="SSF56112">
    <property type="entry name" value="Protein kinase-like (PK-like)"/>
    <property type="match status" value="1"/>
</dbReference>
<feature type="signal peptide" evidence="9">
    <location>
        <begin position="1"/>
        <end position="19"/>
    </location>
</feature>
<accession>A0ABV2AG44</accession>
<keyword evidence="9" id="KW-0732">Signal</keyword>
<comment type="catalytic activity">
    <reaction evidence="7">
        <text>L-threonyl-[protein] + ATP = O-phospho-L-threonyl-[protein] + ADP + H(+)</text>
        <dbReference type="Rhea" id="RHEA:46608"/>
        <dbReference type="Rhea" id="RHEA-COMP:11060"/>
        <dbReference type="Rhea" id="RHEA-COMP:11605"/>
        <dbReference type="ChEBI" id="CHEBI:15378"/>
        <dbReference type="ChEBI" id="CHEBI:30013"/>
        <dbReference type="ChEBI" id="CHEBI:30616"/>
        <dbReference type="ChEBI" id="CHEBI:61977"/>
        <dbReference type="ChEBI" id="CHEBI:456216"/>
        <dbReference type="EC" id="2.7.11.1"/>
    </reaction>
</comment>
<evidence type="ECO:0000256" key="8">
    <source>
        <dbReference type="ARBA" id="ARBA00048679"/>
    </source>
</evidence>
<dbReference type="InterPro" id="IPR051334">
    <property type="entry name" value="SRPK"/>
</dbReference>
<evidence type="ECO:0000256" key="7">
    <source>
        <dbReference type="ARBA" id="ARBA00047899"/>
    </source>
</evidence>
<dbReference type="EC" id="2.7.11.1" evidence="1"/>
<dbReference type="PROSITE" id="PS50011">
    <property type="entry name" value="PROTEIN_KINASE_DOM"/>
    <property type="match status" value="1"/>
</dbReference>
<dbReference type="InterPro" id="IPR000719">
    <property type="entry name" value="Prot_kinase_dom"/>
</dbReference>
<dbReference type="Pfam" id="PF00069">
    <property type="entry name" value="Pkinase"/>
    <property type="match status" value="2"/>
</dbReference>
<dbReference type="Proteomes" id="UP001439008">
    <property type="component" value="Unassembled WGS sequence"/>
</dbReference>
<dbReference type="EMBL" id="JBDODL010000102">
    <property type="protein sequence ID" value="MES1918660.1"/>
    <property type="molecule type" value="Genomic_DNA"/>
</dbReference>
<dbReference type="SMART" id="SM00220">
    <property type="entry name" value="S_TKc"/>
    <property type="match status" value="1"/>
</dbReference>
<proteinExistence type="predicted"/>
<evidence type="ECO:0000259" key="10">
    <source>
        <dbReference type="PROSITE" id="PS50011"/>
    </source>
</evidence>